<sequence length="324" mass="37144">MKQKNFLFVDIVSSIFLLVLFMGNFLGLLYITDSNFMVSIIASLLVVVCYYFILQMLKRNKERMANKGYKDAGMLFFFFFFAFGIGSFFIITHLINIEKNVKVQLQTEAEQVIEKAKSASEIYHSSAMDAMQTFEANFKTKLQAYKETRSNALWNELSNEPYKLPESILKSPSSTIDVSASSNAILQSYRVKIEANKKNIDSLQIQNIESITGTILRWDRFNVMKSYLKLNAGIAATETYINARIKELPVQKESIKIAYSGTHIPLDNPFQLAKQYKPNYLIPAIVVLIMHLFILIPFFTHKIRIYPKSSNQRDENSRSGAIEL</sequence>
<keyword evidence="1" id="KW-0472">Membrane</keyword>
<feature type="transmembrane region" description="Helical" evidence="1">
    <location>
        <begin position="7"/>
        <end position="30"/>
    </location>
</feature>
<dbReference type="EMBL" id="FUZF01000026">
    <property type="protein sequence ID" value="SKC08078.1"/>
    <property type="molecule type" value="Genomic_DNA"/>
</dbReference>
<protein>
    <submittedName>
        <fullName evidence="2">Uncharacterized protein</fullName>
    </submittedName>
</protein>
<dbReference type="OrthoDB" id="1148745at2"/>
<evidence type="ECO:0000313" key="2">
    <source>
        <dbReference type="EMBL" id="SKC08078.1"/>
    </source>
</evidence>
<name>A0A1T5GI42_9SPHI</name>
<evidence type="ECO:0000256" key="1">
    <source>
        <dbReference type="SAM" id="Phobius"/>
    </source>
</evidence>
<evidence type="ECO:0000313" key="3">
    <source>
        <dbReference type="Proteomes" id="UP000190150"/>
    </source>
</evidence>
<dbReference type="AlphaFoldDB" id="A0A1T5GI42"/>
<keyword evidence="3" id="KW-1185">Reference proteome</keyword>
<feature type="transmembrane region" description="Helical" evidence="1">
    <location>
        <begin position="75"/>
        <end position="95"/>
    </location>
</feature>
<dbReference type="RefSeq" id="WP_139375426.1">
    <property type="nucleotide sequence ID" value="NZ_FUZF01000026.1"/>
</dbReference>
<dbReference type="Proteomes" id="UP000190150">
    <property type="component" value="Unassembled WGS sequence"/>
</dbReference>
<dbReference type="STRING" id="1513896.SAMN05660841_04092"/>
<gene>
    <name evidence="2" type="ORF">SAMN05660841_04092</name>
</gene>
<proteinExistence type="predicted"/>
<keyword evidence="1" id="KW-1133">Transmembrane helix</keyword>
<reference evidence="3" key="1">
    <citation type="submission" date="2017-02" db="EMBL/GenBank/DDBJ databases">
        <authorList>
            <person name="Varghese N."/>
            <person name="Submissions S."/>
        </authorList>
    </citation>
    <scope>NUCLEOTIDE SEQUENCE [LARGE SCALE GENOMIC DNA]</scope>
    <source>
        <strain evidence="3">DSM 24091</strain>
    </source>
</reference>
<accession>A0A1T5GI42</accession>
<organism evidence="2 3">
    <name type="scientific">Sphingobacterium nematocida</name>
    <dbReference type="NCBI Taxonomy" id="1513896"/>
    <lineage>
        <taxon>Bacteria</taxon>
        <taxon>Pseudomonadati</taxon>
        <taxon>Bacteroidota</taxon>
        <taxon>Sphingobacteriia</taxon>
        <taxon>Sphingobacteriales</taxon>
        <taxon>Sphingobacteriaceae</taxon>
        <taxon>Sphingobacterium</taxon>
    </lineage>
</organism>
<feature type="transmembrane region" description="Helical" evidence="1">
    <location>
        <begin position="36"/>
        <end position="54"/>
    </location>
</feature>
<feature type="transmembrane region" description="Helical" evidence="1">
    <location>
        <begin position="280"/>
        <end position="299"/>
    </location>
</feature>
<keyword evidence="1" id="KW-0812">Transmembrane</keyword>